<dbReference type="AlphaFoldDB" id="A0A929KZN0"/>
<keyword evidence="1" id="KW-0732">Signal</keyword>
<evidence type="ECO:0000256" key="1">
    <source>
        <dbReference type="SAM" id="SignalP"/>
    </source>
</evidence>
<comment type="caution">
    <text evidence="2">The sequence shown here is derived from an EMBL/GenBank/DDBJ whole genome shotgun (WGS) entry which is preliminary data.</text>
</comment>
<accession>A0A929KZN0</accession>
<organism evidence="2 3">
    <name type="scientific">Mucilaginibacter myungsuensis</name>
    <dbReference type="NCBI Taxonomy" id="649104"/>
    <lineage>
        <taxon>Bacteria</taxon>
        <taxon>Pseudomonadati</taxon>
        <taxon>Bacteroidota</taxon>
        <taxon>Sphingobacteriia</taxon>
        <taxon>Sphingobacteriales</taxon>
        <taxon>Sphingobacteriaceae</taxon>
        <taxon>Mucilaginibacter</taxon>
    </lineage>
</organism>
<feature type="chain" id="PRO_5036906808" evidence="1">
    <location>
        <begin position="24"/>
        <end position="209"/>
    </location>
</feature>
<evidence type="ECO:0000313" key="2">
    <source>
        <dbReference type="EMBL" id="MBE9662903.1"/>
    </source>
</evidence>
<gene>
    <name evidence="2" type="ORF">IRJ16_13495</name>
</gene>
<reference evidence="2" key="1">
    <citation type="submission" date="2020-10" db="EMBL/GenBank/DDBJ databases">
        <title>Mucilaginibacter mali sp. nov., isolated from rhizosphere soil of apple orchard.</title>
        <authorList>
            <person name="Lee J.-S."/>
            <person name="Kim H.S."/>
            <person name="Kim J.-S."/>
        </authorList>
    </citation>
    <scope>NUCLEOTIDE SEQUENCE</scope>
    <source>
        <strain evidence="2">KCTC 22746</strain>
    </source>
</reference>
<protein>
    <submittedName>
        <fullName evidence="2">Bacteriocin fulvocin C-related protein</fullName>
    </submittedName>
</protein>
<dbReference type="EMBL" id="JADFFL010000005">
    <property type="protein sequence ID" value="MBE9662903.1"/>
    <property type="molecule type" value="Genomic_DNA"/>
</dbReference>
<dbReference type="NCBIfam" id="NF033852">
    <property type="entry name" value="fulvocin_rel"/>
    <property type="match status" value="1"/>
</dbReference>
<keyword evidence="3" id="KW-1185">Reference proteome</keyword>
<dbReference type="Proteomes" id="UP000622475">
    <property type="component" value="Unassembled WGS sequence"/>
</dbReference>
<dbReference type="PROSITE" id="PS51257">
    <property type="entry name" value="PROKAR_LIPOPROTEIN"/>
    <property type="match status" value="1"/>
</dbReference>
<sequence length="209" mass="22789">MKKNLSLALSLILLLFAACKKNAPVASGELASTSGELKITSVIAELKNLPTAQLRRLAYSTLSPKEKYAAWKDNAVQLSTSFTAEQKVVAAELTNFISPDLFVSFSPLKTMLFIDQWLIKAKKVFTDAQIRSLAFDLYAKPDVVAVNEAELRVNTEDGGGTECNCSEASNFCGDKKKCDANSNCREPSSHCGAFWQYKCDNVCAASNPE</sequence>
<name>A0A929KZN0_9SPHI</name>
<proteinExistence type="predicted"/>
<feature type="signal peptide" evidence="1">
    <location>
        <begin position="1"/>
        <end position="23"/>
    </location>
</feature>
<dbReference type="RefSeq" id="WP_194112143.1">
    <property type="nucleotide sequence ID" value="NZ_JADFFL010000005.1"/>
</dbReference>
<evidence type="ECO:0000313" key="3">
    <source>
        <dbReference type="Proteomes" id="UP000622475"/>
    </source>
</evidence>